<proteinExistence type="predicted"/>
<evidence type="ECO:0000256" key="2">
    <source>
        <dbReference type="SAM" id="MobiDB-lite"/>
    </source>
</evidence>
<organism evidence="3 4">
    <name type="scientific">Cladophialophora yegresii CBS 114405</name>
    <dbReference type="NCBI Taxonomy" id="1182544"/>
    <lineage>
        <taxon>Eukaryota</taxon>
        <taxon>Fungi</taxon>
        <taxon>Dikarya</taxon>
        <taxon>Ascomycota</taxon>
        <taxon>Pezizomycotina</taxon>
        <taxon>Eurotiomycetes</taxon>
        <taxon>Chaetothyriomycetidae</taxon>
        <taxon>Chaetothyriales</taxon>
        <taxon>Herpotrichiellaceae</taxon>
        <taxon>Cladophialophora</taxon>
    </lineage>
</organism>
<evidence type="ECO:0000313" key="4">
    <source>
        <dbReference type="Proteomes" id="UP000019473"/>
    </source>
</evidence>
<gene>
    <name evidence="3" type="ORF">A1O7_06966</name>
</gene>
<dbReference type="Proteomes" id="UP000019473">
    <property type="component" value="Unassembled WGS sequence"/>
</dbReference>
<keyword evidence="1" id="KW-0175">Coiled coil</keyword>
<feature type="region of interest" description="Disordered" evidence="2">
    <location>
        <begin position="603"/>
        <end position="702"/>
    </location>
</feature>
<name>W9VLN5_9EURO</name>
<reference evidence="3 4" key="1">
    <citation type="submission" date="2013-03" db="EMBL/GenBank/DDBJ databases">
        <title>The Genome Sequence of Cladophialophora yegresii CBS 114405.</title>
        <authorList>
            <consortium name="The Broad Institute Genomics Platform"/>
            <person name="Cuomo C."/>
            <person name="de Hoog S."/>
            <person name="Gorbushina A."/>
            <person name="Walker B."/>
            <person name="Young S.K."/>
            <person name="Zeng Q."/>
            <person name="Gargeya S."/>
            <person name="Fitzgerald M."/>
            <person name="Haas B."/>
            <person name="Abouelleil A."/>
            <person name="Allen A.W."/>
            <person name="Alvarado L."/>
            <person name="Arachchi H.M."/>
            <person name="Berlin A.M."/>
            <person name="Chapman S.B."/>
            <person name="Gainer-Dewar J."/>
            <person name="Goldberg J."/>
            <person name="Griggs A."/>
            <person name="Gujja S."/>
            <person name="Hansen M."/>
            <person name="Howarth C."/>
            <person name="Imamovic A."/>
            <person name="Ireland A."/>
            <person name="Larimer J."/>
            <person name="McCowan C."/>
            <person name="Murphy C."/>
            <person name="Pearson M."/>
            <person name="Poon T.W."/>
            <person name="Priest M."/>
            <person name="Roberts A."/>
            <person name="Saif S."/>
            <person name="Shea T."/>
            <person name="Sisk P."/>
            <person name="Sykes S."/>
            <person name="Wortman J."/>
            <person name="Nusbaum C."/>
            <person name="Birren B."/>
        </authorList>
    </citation>
    <scope>NUCLEOTIDE SEQUENCE [LARGE SCALE GENOMIC DNA]</scope>
    <source>
        <strain evidence="3 4">CBS 114405</strain>
    </source>
</reference>
<protein>
    <submittedName>
        <fullName evidence="3">Uncharacterized protein</fullName>
    </submittedName>
</protein>
<comment type="caution">
    <text evidence="3">The sequence shown here is derived from an EMBL/GenBank/DDBJ whole genome shotgun (WGS) entry which is preliminary data.</text>
</comment>
<dbReference type="GeneID" id="19181541"/>
<keyword evidence="4" id="KW-1185">Reference proteome</keyword>
<dbReference type="AlphaFoldDB" id="W9VLN5"/>
<dbReference type="VEuPathDB" id="FungiDB:A1O7_06966"/>
<dbReference type="EMBL" id="AMGW01000005">
    <property type="protein sequence ID" value="EXJ56622.1"/>
    <property type="molecule type" value="Genomic_DNA"/>
</dbReference>
<evidence type="ECO:0000256" key="1">
    <source>
        <dbReference type="SAM" id="Coils"/>
    </source>
</evidence>
<dbReference type="HOGENOM" id="CLU_343548_0_0_1"/>
<accession>W9VLN5</accession>
<evidence type="ECO:0000313" key="3">
    <source>
        <dbReference type="EMBL" id="EXJ56622.1"/>
    </source>
</evidence>
<sequence>MSLLRFDAAAARMQLHQKPVRDLNEDLRRRGAPCHGKKDFAVCKLAQVMAQGFWDRYSTATLLAQLQARGAHPPATQTERWLLVSLLADDDTCFEESTKLASFTVAQLVDHMARAQIPHHPCSRPLKFDLVNHILAHGQMTQVSQALSQLASVGPSQVKADPRPKSTTPVLANSSGVPYVPYAPPSHCELSSLPDTELKRRGVVHHMASGGPASEVAMNDPLWDVHWPPQQDICPWYFNEPAIPAMLREQSKGRLEEHLDPGTQRLGWASDGLMLGRLGTGDGEHWRSTPPTEARYLHFSAMSPKSPEACLERNGTVAFGRAESCGKAQSSTSGPDAESVRLLQSASKLAELQQGPAPKDSALRCLQTQVDESRRQLESTQSQLTSKEKLLQDVTIQLNALMVEHTLLQERADAREEDLKELERHRDLRTSELQSALKAKDRDLEAERHEFGRRIAAKDLEIQKKDEEWRALQSERDRLARDCADKGRDLDISRDRLRRHATKSDDEIRGKDAEIRKLKVECERLREDRPTSTVPPRNPPGPTEPGLTPAQNEKLSQHRQKLCDLDLMALCDLVQIQWQSQKPTAYWQARFAELLSHVRQRVQESSLAPPPPQTCADDRAASAAPAPARLHDEPSATCDTKPPEDQFDALPPGAFRQDEPADTAAEHCAPVPPAGCDGEADPTASLADSTQDRDSRPPENGQRMAALVGPQQIRSADGRHQDAVDLAHQLNACFQSPPGTRWYNSLLGRNRGYKQRTLEHRQALDNAIRGLLSDAPSPSLLQGLSRADQEGGYPSDWLSDKAAGLKAALGELGELTRALEDGDP</sequence>
<dbReference type="STRING" id="1182544.W9VLN5"/>
<dbReference type="RefSeq" id="XP_007759156.1">
    <property type="nucleotide sequence ID" value="XM_007760966.1"/>
</dbReference>
<feature type="coiled-coil region" evidence="1">
    <location>
        <begin position="363"/>
        <end position="425"/>
    </location>
</feature>
<feature type="region of interest" description="Disordered" evidence="2">
    <location>
        <begin position="524"/>
        <end position="554"/>
    </location>
</feature>